<feature type="chain" id="PRO_5044777693" description="FAM69 protein-kinase domain-containing protein" evidence="5">
    <location>
        <begin position="22"/>
        <end position="417"/>
    </location>
</feature>
<dbReference type="PANTHER" id="PTHR32073">
    <property type="entry name" value="GH11358P"/>
    <property type="match status" value="1"/>
</dbReference>
<comment type="caution">
    <text evidence="7">The sequence shown here is derived from an EMBL/GenBank/DDBJ whole genome shotgun (WGS) entry which is preliminary data.</text>
</comment>
<dbReference type="Proteomes" id="UP001627154">
    <property type="component" value="Unassembled WGS sequence"/>
</dbReference>
<accession>A0ABD2VX05</accession>
<feature type="signal peptide" evidence="5">
    <location>
        <begin position="1"/>
        <end position="21"/>
    </location>
</feature>
<reference evidence="7 8" key="1">
    <citation type="journal article" date="2024" name="bioRxiv">
        <title>A reference genome for Trichogramma kaykai: A tiny desert-dwelling parasitoid wasp with competing sex-ratio distorters.</title>
        <authorList>
            <person name="Culotta J."/>
            <person name="Lindsey A.R."/>
        </authorList>
    </citation>
    <scope>NUCLEOTIDE SEQUENCE [LARGE SCALE GENOMIC DNA]</scope>
    <source>
        <strain evidence="7 8">KSX58</strain>
    </source>
</reference>
<evidence type="ECO:0000313" key="7">
    <source>
        <dbReference type="EMBL" id="KAL3385266.1"/>
    </source>
</evidence>
<evidence type="ECO:0000256" key="3">
    <source>
        <dbReference type="ARBA" id="ARBA00022525"/>
    </source>
</evidence>
<keyword evidence="3" id="KW-0964">Secreted</keyword>
<dbReference type="EMBL" id="JBJJXI010000158">
    <property type="protein sequence ID" value="KAL3385266.1"/>
    <property type="molecule type" value="Genomic_DNA"/>
</dbReference>
<evidence type="ECO:0000256" key="5">
    <source>
        <dbReference type="SAM" id="SignalP"/>
    </source>
</evidence>
<evidence type="ECO:0000313" key="8">
    <source>
        <dbReference type="Proteomes" id="UP001627154"/>
    </source>
</evidence>
<feature type="domain" description="FAM69 protein-kinase" evidence="6">
    <location>
        <begin position="187"/>
        <end position="387"/>
    </location>
</feature>
<sequence length="417" mass="47548">MLSWRAKIASIVFAVCALTLALDWVNEHLNPRVVSLTEKERCPLCFGTSACPAIENNEVVLEYPDFYSIFNNLFGVKNVYYGNFRNRKVVIKKLAHQSEWIDFNKQVCADPTLSQFCSTNSKESSKVPIDFNKMVMKELSNPDLTDLHQKMRLCPTVSNVDKLLRNVETSHLRSKENQMHEHFAHVWSALMINPEFLMVQILNADNHWPTPKFYGACGRLIIEENAGDPLLNFIKESWIKRAKIASSLLDAAYKFTFKDPNFAFYLTDIATDNIAINEKLEAIFVDLENIIIVDKTPPIDVLNRLSDWNTTYANLIGIDSDCPDCFVFSPDDICTHRISDHNYYAVCQHILSQGLNAEINSQGFLYDPPDYILKKYPSIQSLLQQCSVPSATMSRVNAGIKLKQILDQIIKDTSNIF</sequence>
<comment type="similarity">
    <text evidence="2">Belongs to the DIPK family.</text>
</comment>
<comment type="subcellular location">
    <subcellularLocation>
        <location evidence="1">Secreted</location>
    </subcellularLocation>
</comment>
<dbReference type="InterPro" id="IPR020519">
    <property type="entry name" value="DIPK2A/B"/>
</dbReference>
<evidence type="ECO:0000256" key="4">
    <source>
        <dbReference type="ARBA" id="ARBA00022729"/>
    </source>
</evidence>
<protein>
    <recommendedName>
        <fullName evidence="6">FAM69 protein-kinase domain-containing protein</fullName>
    </recommendedName>
</protein>
<gene>
    <name evidence="7" type="ORF">TKK_019047</name>
</gene>
<name>A0ABD2VX05_9HYME</name>
<keyword evidence="8" id="KW-1185">Reference proteome</keyword>
<dbReference type="GO" id="GO:0005576">
    <property type="term" value="C:extracellular region"/>
    <property type="evidence" value="ECO:0007669"/>
    <property type="project" value="UniProtKB-SubCell"/>
</dbReference>
<dbReference type="InterPro" id="IPR022049">
    <property type="entry name" value="FAM69_kinase_dom"/>
</dbReference>
<evidence type="ECO:0000259" key="6">
    <source>
        <dbReference type="Pfam" id="PF12260"/>
    </source>
</evidence>
<dbReference type="PANTHER" id="PTHR32073:SF7">
    <property type="entry name" value="GH11358P"/>
    <property type="match status" value="1"/>
</dbReference>
<evidence type="ECO:0000256" key="2">
    <source>
        <dbReference type="ARBA" id="ARBA00006338"/>
    </source>
</evidence>
<evidence type="ECO:0000256" key="1">
    <source>
        <dbReference type="ARBA" id="ARBA00004613"/>
    </source>
</evidence>
<keyword evidence="4 5" id="KW-0732">Signal</keyword>
<proteinExistence type="inferred from homology"/>
<dbReference type="Pfam" id="PF12260">
    <property type="entry name" value="PIP49_C"/>
    <property type="match status" value="1"/>
</dbReference>
<organism evidence="7 8">
    <name type="scientific">Trichogramma kaykai</name>
    <dbReference type="NCBI Taxonomy" id="54128"/>
    <lineage>
        <taxon>Eukaryota</taxon>
        <taxon>Metazoa</taxon>
        <taxon>Ecdysozoa</taxon>
        <taxon>Arthropoda</taxon>
        <taxon>Hexapoda</taxon>
        <taxon>Insecta</taxon>
        <taxon>Pterygota</taxon>
        <taxon>Neoptera</taxon>
        <taxon>Endopterygota</taxon>
        <taxon>Hymenoptera</taxon>
        <taxon>Apocrita</taxon>
        <taxon>Proctotrupomorpha</taxon>
        <taxon>Chalcidoidea</taxon>
        <taxon>Trichogrammatidae</taxon>
        <taxon>Trichogramma</taxon>
    </lineage>
</organism>
<dbReference type="AlphaFoldDB" id="A0ABD2VX05"/>